<dbReference type="Proteomes" id="UP001068379">
    <property type="component" value="Unassembled WGS sequence"/>
</dbReference>
<dbReference type="EMBL" id="JAPWHE010000014">
    <property type="protein sequence ID" value="MCZ4331093.1"/>
    <property type="molecule type" value="Genomic_DNA"/>
</dbReference>
<dbReference type="InterPro" id="IPR017029">
    <property type="entry name" value="Phage_head_put"/>
</dbReference>
<evidence type="ECO:0000313" key="2">
    <source>
        <dbReference type="Proteomes" id="UP001068379"/>
    </source>
</evidence>
<evidence type="ECO:0000313" key="1">
    <source>
        <dbReference type="EMBL" id="MCZ4331093.1"/>
    </source>
</evidence>
<keyword evidence="2" id="KW-1185">Reference proteome</keyword>
<reference evidence="1" key="1">
    <citation type="submission" date="2022-12" db="EMBL/GenBank/DDBJ databases">
        <title>Bacterial isolates from different developmental stages of Nematostella vectensis.</title>
        <authorList>
            <person name="Fraune S."/>
        </authorList>
    </citation>
    <scope>NUCLEOTIDE SEQUENCE</scope>
    <source>
        <strain evidence="1">G21619-S1</strain>
    </source>
</reference>
<name>A0ABT4M789_9BURK</name>
<organism evidence="1 2">
    <name type="scientific">Castellaniella denitrificans</name>
    <dbReference type="NCBI Taxonomy" id="56119"/>
    <lineage>
        <taxon>Bacteria</taxon>
        <taxon>Pseudomonadati</taxon>
        <taxon>Pseudomonadota</taxon>
        <taxon>Betaproteobacteria</taxon>
        <taxon>Burkholderiales</taxon>
        <taxon>Alcaligenaceae</taxon>
        <taxon>Castellaniella</taxon>
    </lineage>
</organism>
<protein>
    <recommendedName>
        <fullName evidence="3">Phage head morphogenesis domain-containing protein</fullName>
    </recommendedName>
</protein>
<gene>
    <name evidence="1" type="ORF">O4H32_14175</name>
</gene>
<evidence type="ECO:0008006" key="3">
    <source>
        <dbReference type="Google" id="ProtNLM"/>
    </source>
</evidence>
<dbReference type="RefSeq" id="WP_269360233.1">
    <property type="nucleotide sequence ID" value="NZ_JAPWHE010000014.1"/>
</dbReference>
<accession>A0ABT4M789</accession>
<proteinExistence type="predicted"/>
<sequence length="357" mass="39355">MASLPRSVLDAMTRHQIDLTRYSNSEVRRIVAILNRTDAALMERIAVALDSLPASASLKQIEEVLQSVRTLNAEAYAAVHQGIKGAMQDLAPVEAVFIRNLYRHAVPEVDFAGITAAQTRAAALSRPFQGRLLKEWAAGMESGRMMRIRDTIRTGYLSGQTTSQIVKQIRGTRANNYADGLLEGDRRSVERVVRTALGHTAQSAREDFFEANDGILGNEVWISTLDGRTSDICRLRSGLEYTPGHKPVGHQYPYLGGPGRAHWQCRSTGLRLLKGQTKFSGTQSSQDGYVDANLTYGPWLKSQPASVQDDVLGPTRGKLFRDGGLDIQAFHNDKGRLLTLDQLAERNHAAFERAGIE</sequence>
<comment type="caution">
    <text evidence="1">The sequence shown here is derived from an EMBL/GenBank/DDBJ whole genome shotgun (WGS) entry which is preliminary data.</text>
</comment>
<dbReference type="PIRSF" id="PIRSF034565">
    <property type="entry name" value="UCP034565"/>
    <property type="match status" value="1"/>
</dbReference>